<dbReference type="Pfam" id="PF08016">
    <property type="entry name" value="PKD_channel"/>
    <property type="match status" value="1"/>
</dbReference>
<dbReference type="GO" id="GO:0005261">
    <property type="term" value="F:monoatomic cation channel activity"/>
    <property type="evidence" value="ECO:0007669"/>
    <property type="project" value="TreeGrafter"/>
</dbReference>
<dbReference type="PANTHER" id="PTHR46730:SF4">
    <property type="entry name" value="POLYCYSTIC KIDNEY DISEASE PROTEIN 1-LIKE 1"/>
    <property type="match status" value="1"/>
</dbReference>
<feature type="region of interest" description="Disordered" evidence="7">
    <location>
        <begin position="369"/>
        <end position="396"/>
    </location>
</feature>
<feature type="domain" description="Polycystin" evidence="9">
    <location>
        <begin position="79"/>
        <end position="146"/>
    </location>
</feature>
<organism evidence="10">
    <name type="scientific">Mustela putorius furo</name>
    <name type="common">European domestic ferret</name>
    <name type="synonym">Mustela furo</name>
    <dbReference type="NCBI Taxonomy" id="9669"/>
    <lineage>
        <taxon>Eukaryota</taxon>
        <taxon>Metazoa</taxon>
        <taxon>Chordata</taxon>
        <taxon>Craniata</taxon>
        <taxon>Vertebrata</taxon>
        <taxon>Euteleostomi</taxon>
        <taxon>Mammalia</taxon>
        <taxon>Eutheria</taxon>
        <taxon>Laurasiatheria</taxon>
        <taxon>Carnivora</taxon>
        <taxon>Caniformia</taxon>
        <taxon>Musteloidea</taxon>
        <taxon>Mustelidae</taxon>
        <taxon>Mustelinae</taxon>
        <taxon>Mustela</taxon>
    </lineage>
</organism>
<dbReference type="EMBL" id="AEYP01005146">
    <property type="status" value="NOT_ANNOTATED_CDS"/>
    <property type="molecule type" value="Genomic_DNA"/>
</dbReference>
<feature type="compositionally biased region" description="Gly residues" evidence="7">
    <location>
        <begin position="380"/>
        <end position="396"/>
    </location>
</feature>
<dbReference type="GeneTree" id="ENSGT00940000162104"/>
<dbReference type="EMBL" id="AEYP01005145">
    <property type="status" value="NOT_ANNOTATED_CDS"/>
    <property type="molecule type" value="Genomic_DNA"/>
</dbReference>
<keyword evidence="4" id="KW-0677">Repeat</keyword>
<name>M3Z3A2_MUSPF</name>
<evidence type="ECO:0000313" key="10">
    <source>
        <dbReference type="Ensembl" id="ENSMPUP00000018064.1"/>
    </source>
</evidence>
<keyword evidence="6" id="KW-0472">Membrane</keyword>
<dbReference type="InterPro" id="IPR046791">
    <property type="entry name" value="Polycystin_dom"/>
</dbReference>
<evidence type="ECO:0000256" key="7">
    <source>
        <dbReference type="SAM" id="MobiDB-lite"/>
    </source>
</evidence>
<reference evidence="10" key="1">
    <citation type="submission" date="2024-06" db="UniProtKB">
        <authorList>
            <consortium name="Ensembl"/>
        </authorList>
    </citation>
    <scope>IDENTIFICATION</scope>
</reference>
<evidence type="ECO:0000256" key="2">
    <source>
        <dbReference type="ARBA" id="ARBA00007200"/>
    </source>
</evidence>
<dbReference type="eggNOG" id="KOG3599">
    <property type="taxonomic scope" value="Eukaryota"/>
</dbReference>
<dbReference type="InterPro" id="IPR013122">
    <property type="entry name" value="PKD1_2_channel"/>
</dbReference>
<evidence type="ECO:0000256" key="6">
    <source>
        <dbReference type="ARBA" id="ARBA00023136"/>
    </source>
</evidence>
<evidence type="ECO:0000259" key="8">
    <source>
        <dbReference type="Pfam" id="PF08016"/>
    </source>
</evidence>
<dbReference type="PANTHER" id="PTHR46730">
    <property type="entry name" value="POLYCYSTIN-1"/>
    <property type="match status" value="1"/>
</dbReference>
<comment type="similarity">
    <text evidence="2">Belongs to the polycystin family.</text>
</comment>
<dbReference type="HOGENOM" id="CLU_697461_0_0_1"/>
<keyword evidence="5" id="KW-1133">Transmembrane helix</keyword>
<evidence type="ECO:0000256" key="3">
    <source>
        <dbReference type="ARBA" id="ARBA00022692"/>
    </source>
</evidence>
<accession>M3Z3A2</accession>
<sequence>GALGGKCYVLGAVLIRQQREASGDTGEPPGPASALTEDCPPPHGPKAGGPNAPSATDPATQTVAPSGPGDCGARESWELSLGHTRPAAHAALSGLRAHGWIDHSTRAVSVHFTLYNPPTRLLSSVSLRAELLPTGDLALSPLVQSLAVFGSDSALWSSPPLPELAFLLLSLTHVCLQVWSLAEDGVRRYWRKPGNWLKLAILGANFTCHAASSHLATLTEDVMDHFRRGHFQGFTDLSLAASWNQRVTWLQGTLLFLLTLKLAFLVGIQSSTACCSLLLRRSRAGICTAGLRGSLATLAQKRKSFQSQSLVSLADLTAYVWGAVLARLEARKPPQEEADVATRRNHYLDEVSDLLDELLWKIHGLSDRPQRPLPRQRSGDTGGAGPGGHPLGGVSA</sequence>
<protein>
    <submittedName>
        <fullName evidence="10">Uncharacterized protein</fullName>
    </submittedName>
</protein>
<keyword evidence="3" id="KW-0812">Transmembrane</keyword>
<dbReference type="InParanoid" id="M3Z3A2"/>
<dbReference type="AlphaFoldDB" id="M3Z3A2"/>
<dbReference type="Ensembl" id="ENSMPUT00000018328.1">
    <property type="protein sequence ID" value="ENSMPUP00000018064.1"/>
    <property type="gene ID" value="ENSMPUG00000018176.1"/>
</dbReference>
<dbReference type="GO" id="GO:0006816">
    <property type="term" value="P:calcium ion transport"/>
    <property type="evidence" value="ECO:0007669"/>
    <property type="project" value="TreeGrafter"/>
</dbReference>
<evidence type="ECO:0000256" key="5">
    <source>
        <dbReference type="ARBA" id="ARBA00022989"/>
    </source>
</evidence>
<feature type="domain" description="Polycystin cation channel PKD1/PKD2" evidence="8">
    <location>
        <begin position="163"/>
        <end position="291"/>
    </location>
</feature>
<evidence type="ECO:0000259" key="9">
    <source>
        <dbReference type="Pfam" id="PF20519"/>
    </source>
</evidence>
<proteinExistence type="inferred from homology"/>
<feature type="region of interest" description="Disordered" evidence="7">
    <location>
        <begin position="19"/>
        <end position="75"/>
    </location>
</feature>
<dbReference type="GO" id="GO:0005886">
    <property type="term" value="C:plasma membrane"/>
    <property type="evidence" value="ECO:0007669"/>
    <property type="project" value="TreeGrafter"/>
</dbReference>
<evidence type="ECO:0000256" key="1">
    <source>
        <dbReference type="ARBA" id="ARBA00004141"/>
    </source>
</evidence>
<comment type="subcellular location">
    <subcellularLocation>
        <location evidence="1">Membrane</location>
        <topology evidence="1">Multi-pass membrane protein</topology>
    </subcellularLocation>
</comment>
<dbReference type="Pfam" id="PF20519">
    <property type="entry name" value="Polycystin_dom"/>
    <property type="match status" value="1"/>
</dbReference>
<feature type="compositionally biased region" description="Polar residues" evidence="7">
    <location>
        <begin position="53"/>
        <end position="64"/>
    </location>
</feature>
<evidence type="ECO:0000256" key="4">
    <source>
        <dbReference type="ARBA" id="ARBA00022737"/>
    </source>
</evidence>
<dbReference type="STRING" id="9669.ENSMPUP00000018064"/>